<dbReference type="AlphaFoldDB" id="A0AAJ6CSY8"/>
<dbReference type="SUPFAM" id="SSF53335">
    <property type="entry name" value="S-adenosyl-L-methionine-dependent methyltransferases"/>
    <property type="match status" value="1"/>
</dbReference>
<dbReference type="RefSeq" id="WP_342823848.1">
    <property type="nucleotide sequence ID" value="NZ_CP046146.1"/>
</dbReference>
<dbReference type="Pfam" id="PF04445">
    <property type="entry name" value="SAM_MT"/>
    <property type="match status" value="1"/>
</dbReference>
<organism evidence="2 3">
    <name type="scientific">Candidatus Lucifugimonas marina</name>
    <dbReference type="NCBI Taxonomy" id="3038979"/>
    <lineage>
        <taxon>Bacteria</taxon>
        <taxon>Bacillati</taxon>
        <taxon>Chloroflexota</taxon>
        <taxon>Dehalococcoidia</taxon>
        <taxon>SAR202 cluster</taxon>
        <taxon>Candidatus Lucifugimonadales</taxon>
        <taxon>Candidatus Lucifugimonadaceae</taxon>
        <taxon>Candidatus Lucifugimonas</taxon>
    </lineage>
</organism>
<dbReference type="PANTHER" id="PTHR36112:SF1">
    <property type="entry name" value="RIBOSOMAL RNA SMALL SUBUNIT METHYLTRANSFERASE J"/>
    <property type="match status" value="1"/>
</dbReference>
<dbReference type="Gene3D" id="3.40.50.150">
    <property type="entry name" value="Vaccinia Virus protein VP39"/>
    <property type="match status" value="1"/>
</dbReference>
<dbReference type="CDD" id="cd02440">
    <property type="entry name" value="AdoMet_MTases"/>
    <property type="match status" value="1"/>
</dbReference>
<evidence type="ECO:0000313" key="2">
    <source>
        <dbReference type="EMBL" id="WFG39788.1"/>
    </source>
</evidence>
<proteinExistence type="predicted"/>
<reference evidence="3 4" key="1">
    <citation type="submission" date="2019-11" db="EMBL/GenBank/DDBJ databases">
        <authorList>
            <person name="Cho J.-C."/>
        </authorList>
    </citation>
    <scope>NUCLEOTIDE SEQUENCE [LARGE SCALE GENOMIC DNA]</scope>
    <source>
        <strain evidence="2 3">JH1073</strain>
        <strain evidence="1 4">JH702</strain>
    </source>
</reference>
<dbReference type="InterPro" id="IPR029063">
    <property type="entry name" value="SAM-dependent_MTases_sf"/>
</dbReference>
<dbReference type="GO" id="GO:0008990">
    <property type="term" value="F:rRNA (guanine-N2-)-methyltransferase activity"/>
    <property type="evidence" value="ECO:0007669"/>
    <property type="project" value="InterPro"/>
</dbReference>
<dbReference type="EMBL" id="CP046147">
    <property type="protein sequence ID" value="WFG39788.1"/>
    <property type="molecule type" value="Genomic_DNA"/>
</dbReference>
<dbReference type="Proteomes" id="UP001219901">
    <property type="component" value="Chromosome"/>
</dbReference>
<dbReference type="Proteomes" id="UP001321249">
    <property type="component" value="Unassembled WGS sequence"/>
</dbReference>
<evidence type="ECO:0000313" key="1">
    <source>
        <dbReference type="EMBL" id="MDG0865458.1"/>
    </source>
</evidence>
<evidence type="ECO:0000313" key="3">
    <source>
        <dbReference type="Proteomes" id="UP001219901"/>
    </source>
</evidence>
<reference evidence="3" key="3">
    <citation type="submission" date="2023-06" db="EMBL/GenBank/DDBJ databases">
        <title>Pangenomics reveal diversification of enzyme families and niche specialization in globally abundant SAR202 bacteria.</title>
        <authorList>
            <person name="Saw J.H.W."/>
        </authorList>
    </citation>
    <scope>NUCLEOTIDE SEQUENCE [LARGE SCALE GENOMIC DNA]</scope>
    <source>
        <strain evidence="3">JH1073</strain>
    </source>
</reference>
<keyword evidence="3" id="KW-1185">Reference proteome</keyword>
<reference evidence="2" key="2">
    <citation type="journal article" date="2023" name="Nat. Commun.">
        <title>Cultivation of marine bacteria of the SAR202 clade.</title>
        <authorList>
            <person name="Lim Y."/>
            <person name="Seo J.H."/>
            <person name="Giovannoni S.J."/>
            <person name="Kang I."/>
            <person name="Cho J.C."/>
        </authorList>
    </citation>
    <scope>NUCLEOTIDE SEQUENCE</scope>
    <source>
        <strain evidence="2">JH1073</strain>
    </source>
</reference>
<dbReference type="InterPro" id="IPR007536">
    <property type="entry name" value="16SrRNA_methylTrfase_J"/>
</dbReference>
<evidence type="ECO:0000313" key="4">
    <source>
        <dbReference type="Proteomes" id="UP001321249"/>
    </source>
</evidence>
<dbReference type="EMBL" id="WMBE01000001">
    <property type="protein sequence ID" value="MDG0865458.1"/>
    <property type="molecule type" value="Genomic_DNA"/>
</dbReference>
<gene>
    <name evidence="1" type="ORF">GKO46_00020</name>
    <name evidence="2" type="ORF">GKO48_09200</name>
</gene>
<sequence length="256" mass="27781">MENDPKYVVTTSRRAGSDVLALARDKAAEWNLPYVDRAGVSLVDAVGDVDAVFIFDLDGMSLSTGESSLRFSLGTAALRLQSISRGEPETLMRAANLQPGDNVLDATLGLGHDSLVAARAVGSTGSITGVESSWPLYMLFKEGLLHYEAGDESSTVQPVFDDSRRFLESAEESSFDVVILDPMFANPKRSDGSFEVLRKFANPSSLDAAWVEMARRVAKRCVVVKSEREASWFSSEGLERVSSGGRVNWYWAPAGS</sequence>
<name>A0AAJ6CSY8_9CHLR</name>
<accession>A0AAJ6CSY8</accession>
<dbReference type="PANTHER" id="PTHR36112">
    <property type="entry name" value="RIBOSOMAL RNA SMALL SUBUNIT METHYLTRANSFERASE J"/>
    <property type="match status" value="1"/>
</dbReference>
<protein>
    <submittedName>
        <fullName evidence="2">Protein-L-isoD(D-D) O-methyltransferase</fullName>
    </submittedName>
</protein>